<evidence type="ECO:0000256" key="1">
    <source>
        <dbReference type="SAM" id="SignalP"/>
    </source>
</evidence>
<gene>
    <name evidence="2" type="ORF">AOPFMNJM_2075</name>
</gene>
<evidence type="ECO:0000313" key="3">
    <source>
        <dbReference type="Proteomes" id="UP001055102"/>
    </source>
</evidence>
<accession>A0ABQ4SXW1</accession>
<dbReference type="Proteomes" id="UP001055102">
    <property type="component" value="Unassembled WGS sequence"/>
</dbReference>
<protein>
    <recommendedName>
        <fullName evidence="4">FG-GAP repeat protein</fullName>
    </recommendedName>
</protein>
<name>A0ABQ4SXW1_9HYPH</name>
<reference evidence="2" key="2">
    <citation type="submission" date="2021-08" db="EMBL/GenBank/DDBJ databases">
        <authorList>
            <person name="Tani A."/>
            <person name="Ola A."/>
            <person name="Ogura Y."/>
            <person name="Katsura K."/>
            <person name="Hayashi T."/>
        </authorList>
    </citation>
    <scope>NUCLEOTIDE SEQUENCE</scope>
    <source>
        <strain evidence="2">LMG 23639</strain>
    </source>
</reference>
<reference evidence="2" key="1">
    <citation type="journal article" date="2021" name="Front. Microbiol.">
        <title>Comprehensive Comparative Genomics and Phenotyping of Methylobacterium Species.</title>
        <authorList>
            <person name="Alessa O."/>
            <person name="Ogura Y."/>
            <person name="Fujitani Y."/>
            <person name="Takami H."/>
            <person name="Hayashi T."/>
            <person name="Sahin N."/>
            <person name="Tani A."/>
        </authorList>
    </citation>
    <scope>NUCLEOTIDE SEQUENCE</scope>
    <source>
        <strain evidence="2">LMG 23639</strain>
    </source>
</reference>
<keyword evidence="1" id="KW-0732">Signal</keyword>
<sequence length="374" mass="37083">MSDRIRRLAGALALLSTVTPAAAADGVTLLDLPFRATALRGPGSEVAVATATSGLIPSMKPRPATAPGEEPAEETPVAVIWGEDGAAALGLVDGLVRSKAISPEAVRELVASETPRGALSGSRRAISGGLSAYLSGPTRALAPDGVTNAAALTVRERQAMAVTTEPKPVPVASATVPAGEGAVFAPFRPRALRLDGAPAFLATVLRGDGSALAVVSRKGSEAWNVTATGGAIKGDPLQVVAVAPFESGGRPAAATLSGGLLRLWRLSGVPFSPTQAPGFASEGAADPGDAAAPLDIDGDGVAELVLPVADRSAVALVSFADGTARERGRAALPSPAGFGLAVLGTGREARVLVGLADGRVALVPAALLAGGRAP</sequence>
<comment type="caution">
    <text evidence="2">The sequence shown here is derived from an EMBL/GenBank/DDBJ whole genome shotgun (WGS) entry which is preliminary data.</text>
</comment>
<dbReference type="RefSeq" id="WP_238275617.1">
    <property type="nucleotide sequence ID" value="NZ_BPQR01000034.1"/>
</dbReference>
<evidence type="ECO:0008006" key="4">
    <source>
        <dbReference type="Google" id="ProtNLM"/>
    </source>
</evidence>
<keyword evidence="3" id="KW-1185">Reference proteome</keyword>
<dbReference type="EMBL" id="BPQR01000034">
    <property type="protein sequence ID" value="GJE06753.1"/>
    <property type="molecule type" value="Genomic_DNA"/>
</dbReference>
<organism evidence="2 3">
    <name type="scientific">Methylobacterium jeotgali</name>
    <dbReference type="NCBI Taxonomy" id="381630"/>
    <lineage>
        <taxon>Bacteria</taxon>
        <taxon>Pseudomonadati</taxon>
        <taxon>Pseudomonadota</taxon>
        <taxon>Alphaproteobacteria</taxon>
        <taxon>Hyphomicrobiales</taxon>
        <taxon>Methylobacteriaceae</taxon>
        <taxon>Methylobacterium</taxon>
    </lineage>
</organism>
<evidence type="ECO:0000313" key="2">
    <source>
        <dbReference type="EMBL" id="GJE06753.1"/>
    </source>
</evidence>
<feature type="signal peptide" evidence="1">
    <location>
        <begin position="1"/>
        <end position="23"/>
    </location>
</feature>
<feature type="chain" id="PRO_5047165160" description="FG-GAP repeat protein" evidence="1">
    <location>
        <begin position="24"/>
        <end position="374"/>
    </location>
</feature>
<proteinExistence type="predicted"/>